<dbReference type="GO" id="GO:0015562">
    <property type="term" value="F:efflux transmembrane transporter activity"/>
    <property type="evidence" value="ECO:0007669"/>
    <property type="project" value="InterPro"/>
</dbReference>
<comment type="subcellular location">
    <subcellularLocation>
        <location evidence="1">Cell outer membrane</location>
    </subcellularLocation>
</comment>
<feature type="non-terminal residue" evidence="9">
    <location>
        <position position="78"/>
    </location>
</feature>
<evidence type="ECO:0000256" key="8">
    <source>
        <dbReference type="ARBA" id="ARBA00023288"/>
    </source>
</evidence>
<dbReference type="SUPFAM" id="SSF56954">
    <property type="entry name" value="Outer membrane efflux proteins (OEP)"/>
    <property type="match status" value="1"/>
</dbReference>
<evidence type="ECO:0000256" key="1">
    <source>
        <dbReference type="ARBA" id="ARBA00004442"/>
    </source>
</evidence>
<reference evidence="9 10" key="1">
    <citation type="submission" date="2019-10" db="EMBL/GenBank/DDBJ databases">
        <title>Evaluation of single-gene subtyping targets for Pseudomonas.</title>
        <authorList>
            <person name="Reichler S.J."/>
            <person name="Orsi R.H."/>
            <person name="Wiedmann M."/>
            <person name="Martin N.H."/>
            <person name="Murphy S.I."/>
        </authorList>
    </citation>
    <scope>NUCLEOTIDE SEQUENCE [LARGE SCALE GENOMIC DNA]</scope>
    <source>
        <strain evidence="9 10">FSL R10-1876</strain>
    </source>
</reference>
<dbReference type="Gene3D" id="1.20.1600.10">
    <property type="entry name" value="Outer membrane efflux proteins (OEP)"/>
    <property type="match status" value="1"/>
</dbReference>
<feature type="non-terminal residue" evidence="9">
    <location>
        <position position="1"/>
    </location>
</feature>
<keyword evidence="3" id="KW-1134">Transmembrane beta strand</keyword>
<accession>A0A6I1WY17</accession>
<evidence type="ECO:0000256" key="2">
    <source>
        <dbReference type="ARBA" id="ARBA00007613"/>
    </source>
</evidence>
<dbReference type="PANTHER" id="PTHR30203">
    <property type="entry name" value="OUTER MEMBRANE CATION EFFLUX PROTEIN"/>
    <property type="match status" value="1"/>
</dbReference>
<dbReference type="InterPro" id="IPR010131">
    <property type="entry name" value="MdtP/NodT-like"/>
</dbReference>
<gene>
    <name evidence="9" type="ORF">GHO28_28215</name>
</gene>
<keyword evidence="7" id="KW-0998">Cell outer membrane</keyword>
<keyword evidence="8" id="KW-0449">Lipoprotein</keyword>
<evidence type="ECO:0000256" key="5">
    <source>
        <dbReference type="ARBA" id="ARBA00023136"/>
    </source>
</evidence>
<evidence type="ECO:0000313" key="9">
    <source>
        <dbReference type="EMBL" id="MQU46337.1"/>
    </source>
</evidence>
<keyword evidence="4" id="KW-0812">Transmembrane</keyword>
<dbReference type="Proteomes" id="UP000466863">
    <property type="component" value="Unassembled WGS sequence"/>
</dbReference>
<evidence type="ECO:0000313" key="10">
    <source>
        <dbReference type="Proteomes" id="UP000466863"/>
    </source>
</evidence>
<comment type="similarity">
    <text evidence="2">Belongs to the outer membrane factor (OMF) (TC 1.B.17) family.</text>
</comment>
<evidence type="ECO:0000256" key="6">
    <source>
        <dbReference type="ARBA" id="ARBA00023139"/>
    </source>
</evidence>
<comment type="caution">
    <text evidence="9">The sequence shown here is derived from an EMBL/GenBank/DDBJ whole genome shotgun (WGS) entry which is preliminary data.</text>
</comment>
<keyword evidence="6" id="KW-0564">Palmitate</keyword>
<dbReference type="RefSeq" id="WP_194287916.1">
    <property type="nucleotide sequence ID" value="NZ_WIVV01000548.1"/>
</dbReference>
<organism evidence="9 10">
    <name type="scientific">Pseudomonas helleri</name>
    <dbReference type="NCBI Taxonomy" id="1608996"/>
    <lineage>
        <taxon>Bacteria</taxon>
        <taxon>Pseudomonadati</taxon>
        <taxon>Pseudomonadota</taxon>
        <taxon>Gammaproteobacteria</taxon>
        <taxon>Pseudomonadales</taxon>
        <taxon>Pseudomonadaceae</taxon>
        <taxon>Pseudomonas</taxon>
    </lineage>
</organism>
<protein>
    <submittedName>
        <fullName evidence="9">RND transporter</fullName>
    </submittedName>
</protein>
<evidence type="ECO:0000256" key="3">
    <source>
        <dbReference type="ARBA" id="ARBA00022452"/>
    </source>
</evidence>
<dbReference type="Pfam" id="PF02321">
    <property type="entry name" value="OEP"/>
    <property type="match status" value="1"/>
</dbReference>
<dbReference type="GO" id="GO:0016020">
    <property type="term" value="C:membrane"/>
    <property type="evidence" value="ECO:0007669"/>
    <property type="project" value="UniProtKB-SubCell"/>
</dbReference>
<keyword evidence="5" id="KW-0472">Membrane</keyword>
<name>A0A6I1WY17_9PSED</name>
<dbReference type="EMBL" id="WIVV01000548">
    <property type="protein sequence ID" value="MQU46337.1"/>
    <property type="molecule type" value="Genomic_DNA"/>
</dbReference>
<sequence length="78" mass="8918">TIQTAFREVANALSARQWLGQQVGFQREAVDVQTRRARLAQLRYDSGAVTFLEVLDAQRDLLDAQQQLMQVRRSLLDS</sequence>
<proteinExistence type="inferred from homology"/>
<dbReference type="InterPro" id="IPR003423">
    <property type="entry name" value="OMP_efflux"/>
</dbReference>
<dbReference type="AlphaFoldDB" id="A0A6I1WY17"/>
<evidence type="ECO:0000256" key="7">
    <source>
        <dbReference type="ARBA" id="ARBA00023237"/>
    </source>
</evidence>
<evidence type="ECO:0000256" key="4">
    <source>
        <dbReference type="ARBA" id="ARBA00022692"/>
    </source>
</evidence>
<dbReference type="PANTHER" id="PTHR30203:SF33">
    <property type="entry name" value="BLR4455 PROTEIN"/>
    <property type="match status" value="1"/>
</dbReference>